<keyword evidence="16" id="KW-1185">Reference proteome</keyword>
<dbReference type="PROSITE" id="PS50111">
    <property type="entry name" value="CHEMOTAXIS_TRANSDUC_2"/>
    <property type="match status" value="1"/>
</dbReference>
<dbReference type="GO" id="GO:0006935">
    <property type="term" value="P:chemotaxis"/>
    <property type="evidence" value="ECO:0007669"/>
    <property type="project" value="UniProtKB-KW"/>
</dbReference>
<evidence type="ECO:0000256" key="10">
    <source>
        <dbReference type="PROSITE-ProRule" id="PRU00284"/>
    </source>
</evidence>
<dbReference type="Proteomes" id="UP000016570">
    <property type="component" value="Unassembled WGS sequence"/>
</dbReference>
<dbReference type="Gene3D" id="3.30.450.20">
    <property type="entry name" value="PAS domain"/>
    <property type="match status" value="1"/>
</dbReference>
<evidence type="ECO:0000259" key="14">
    <source>
        <dbReference type="PROSITE" id="PS50885"/>
    </source>
</evidence>
<feature type="transmembrane region" description="Helical" evidence="12">
    <location>
        <begin position="287"/>
        <end position="310"/>
    </location>
</feature>
<comment type="subcellular location">
    <subcellularLocation>
        <location evidence="1">Cell membrane</location>
        <topology evidence="1">Multi-pass membrane protein</topology>
    </subcellularLocation>
</comment>
<proteinExistence type="inferred from homology"/>
<dbReference type="EMBL" id="BATJ01000005">
    <property type="protein sequence ID" value="GAD66870.1"/>
    <property type="molecule type" value="Genomic_DNA"/>
</dbReference>
<evidence type="ECO:0000256" key="5">
    <source>
        <dbReference type="ARBA" id="ARBA00022692"/>
    </source>
</evidence>
<keyword evidence="2" id="KW-1003">Cell membrane</keyword>
<comment type="caution">
    <text evidence="15">The sequence shown here is derived from an EMBL/GenBank/DDBJ whole genome shotgun (WGS) entry which is preliminary data.</text>
</comment>
<keyword evidence="5 12" id="KW-0812">Transmembrane</keyword>
<comment type="similarity">
    <text evidence="9">Belongs to the methyl-accepting chemotaxis (MCP) protein family.</text>
</comment>
<keyword evidence="8 10" id="KW-0807">Transducer</keyword>
<dbReference type="Pfam" id="PF00672">
    <property type="entry name" value="HAMP"/>
    <property type="match status" value="1"/>
</dbReference>
<organism evidence="15 16">
    <name type="scientific">Vibrio proteolyticus NBRC 13287</name>
    <dbReference type="NCBI Taxonomy" id="1219065"/>
    <lineage>
        <taxon>Bacteria</taxon>
        <taxon>Pseudomonadati</taxon>
        <taxon>Pseudomonadota</taxon>
        <taxon>Gammaproteobacteria</taxon>
        <taxon>Vibrionales</taxon>
        <taxon>Vibrionaceae</taxon>
        <taxon>Vibrio</taxon>
    </lineage>
</organism>
<feature type="region of interest" description="Disordered" evidence="11">
    <location>
        <begin position="364"/>
        <end position="391"/>
    </location>
</feature>
<evidence type="ECO:0000259" key="13">
    <source>
        <dbReference type="PROSITE" id="PS50111"/>
    </source>
</evidence>
<feature type="domain" description="Methyl-accepting transducer" evidence="13">
    <location>
        <begin position="366"/>
        <end position="602"/>
    </location>
</feature>
<dbReference type="PANTHER" id="PTHR32089:SF39">
    <property type="entry name" value="METHYL-ACCEPTING CHEMOTAXIS PROTEIN HLYB"/>
    <property type="match status" value="1"/>
</dbReference>
<evidence type="ECO:0000256" key="12">
    <source>
        <dbReference type="SAM" id="Phobius"/>
    </source>
</evidence>
<evidence type="ECO:0000256" key="4">
    <source>
        <dbReference type="ARBA" id="ARBA00022500"/>
    </source>
</evidence>
<dbReference type="GO" id="GO:0007165">
    <property type="term" value="P:signal transduction"/>
    <property type="evidence" value="ECO:0007669"/>
    <property type="project" value="UniProtKB-KW"/>
</dbReference>
<evidence type="ECO:0000256" key="3">
    <source>
        <dbReference type="ARBA" id="ARBA00022481"/>
    </source>
</evidence>
<reference evidence="15 16" key="1">
    <citation type="submission" date="2013-09" db="EMBL/GenBank/DDBJ databases">
        <title>Whole genome shotgun sequence of Vibrio proteolyticus NBRC 13287.</title>
        <authorList>
            <person name="Isaki S."/>
            <person name="Hosoyama A."/>
            <person name="Numata M."/>
            <person name="Hashimoto M."/>
            <person name="Hosoyama Y."/>
            <person name="Tsuchikane K."/>
            <person name="Noguchi M."/>
            <person name="Hirakata S."/>
            <person name="Ichikawa N."/>
            <person name="Ohji S."/>
            <person name="Yamazoe A."/>
            <person name="Fujita N."/>
        </authorList>
    </citation>
    <scope>NUCLEOTIDE SEQUENCE [LARGE SCALE GENOMIC DNA]</scope>
    <source>
        <strain evidence="15 16">NBRC 13287</strain>
    </source>
</reference>
<evidence type="ECO:0000256" key="8">
    <source>
        <dbReference type="ARBA" id="ARBA00023224"/>
    </source>
</evidence>
<dbReference type="GO" id="GO:0005886">
    <property type="term" value="C:plasma membrane"/>
    <property type="evidence" value="ECO:0007669"/>
    <property type="project" value="UniProtKB-SubCell"/>
</dbReference>
<evidence type="ECO:0000256" key="6">
    <source>
        <dbReference type="ARBA" id="ARBA00022989"/>
    </source>
</evidence>
<evidence type="ECO:0000313" key="15">
    <source>
        <dbReference type="EMBL" id="GAD66870.1"/>
    </source>
</evidence>
<gene>
    <name evidence="15" type="ORF">VPR01S_05_01650</name>
</gene>
<evidence type="ECO:0000256" key="2">
    <source>
        <dbReference type="ARBA" id="ARBA00022475"/>
    </source>
</evidence>
<dbReference type="CDD" id="cd12912">
    <property type="entry name" value="PDC2_MCP_like"/>
    <property type="match status" value="1"/>
</dbReference>
<keyword evidence="7 12" id="KW-0472">Membrane</keyword>
<dbReference type="SMART" id="SM00304">
    <property type="entry name" value="HAMP"/>
    <property type="match status" value="2"/>
</dbReference>
<dbReference type="PANTHER" id="PTHR32089">
    <property type="entry name" value="METHYL-ACCEPTING CHEMOTAXIS PROTEIN MCPB"/>
    <property type="match status" value="1"/>
</dbReference>
<feature type="domain" description="HAMP" evidence="14">
    <location>
        <begin position="307"/>
        <end position="361"/>
    </location>
</feature>
<dbReference type="CDD" id="cd11386">
    <property type="entry name" value="MCP_signal"/>
    <property type="match status" value="1"/>
</dbReference>
<evidence type="ECO:0000256" key="9">
    <source>
        <dbReference type="ARBA" id="ARBA00029447"/>
    </source>
</evidence>
<sequence>MIKFNSMSIKQKVVVGITLAVLASTVIVGYMAQKQARDVLEHRLIDIELPSMLDQIRQEVDSQVRQLIFAAEQMANNEFVKRVIRDENIDPAEETLLVKQLNNIRNQYGLNDASVANRNTAFYWNQGGFLRKLNRQQDAWFYGFVQSGQQTMVSMFQEANGDVKMFANYQNASGFSMSGLSKSMDDMVKLLNGFRIEDSGFVFLVNAGGEVQIHREASKAKASIDSLYGREASTLLNKSGFNLIETEYEGKDVFVASQYIPSMDWFVIGMVPVDEVFADLNAVAQQMLITTLVVAALFIAMGLLLANSIANPIRAIAQRFTDLGKGDGDLSQRIEVKGSDEIAQLSSGFNGFIEKIHESMKEVASTSHSLQEAAESVSDKASTTHDNSQVQRDQTLQVVAAINEMGATISEIATNAATAAETANEATDNTQQGQSVVTQAKDAISRLAADIENTGQVVEQLASTTQDIGSILDVIRDISEQTNLLALNAAIEAARAGEQGRGFAVVADEVRNLASRTADSTEEIQRMINQLQNDAHNAVSAMEAGKAVTFEGVSASDEAVQVLLNISERIHDISDRNTQVATATEEQSTVVHTINMNIEEINGINEATTSTAEELAQASLELRELSGRLDRMVGSFKL</sequence>
<dbReference type="RefSeq" id="WP_021704848.1">
    <property type="nucleotide sequence ID" value="NZ_BATJ01000005.1"/>
</dbReference>
<dbReference type="Pfam" id="PF00015">
    <property type="entry name" value="MCPsignal"/>
    <property type="match status" value="1"/>
</dbReference>
<evidence type="ECO:0000256" key="7">
    <source>
        <dbReference type="ARBA" id="ARBA00023136"/>
    </source>
</evidence>
<evidence type="ECO:0000256" key="1">
    <source>
        <dbReference type="ARBA" id="ARBA00004651"/>
    </source>
</evidence>
<dbReference type="SMART" id="SM00283">
    <property type="entry name" value="MA"/>
    <property type="match status" value="1"/>
</dbReference>
<dbReference type="PROSITE" id="PS50885">
    <property type="entry name" value="HAMP"/>
    <property type="match status" value="1"/>
</dbReference>
<dbReference type="Gene3D" id="1.10.287.950">
    <property type="entry name" value="Methyl-accepting chemotaxis protein"/>
    <property type="match status" value="1"/>
</dbReference>
<dbReference type="FunFam" id="1.10.287.950:FF:000001">
    <property type="entry name" value="Methyl-accepting chemotaxis sensory transducer"/>
    <property type="match status" value="1"/>
</dbReference>
<keyword evidence="4" id="KW-0145">Chemotaxis</keyword>
<accession>U2ZZM5</accession>
<dbReference type="InterPro" id="IPR003660">
    <property type="entry name" value="HAMP_dom"/>
</dbReference>
<keyword evidence="3" id="KW-0488">Methylation</keyword>
<dbReference type="CDD" id="cd06225">
    <property type="entry name" value="HAMP"/>
    <property type="match status" value="1"/>
</dbReference>
<dbReference type="InterPro" id="IPR004089">
    <property type="entry name" value="MCPsignal_dom"/>
</dbReference>
<evidence type="ECO:0000313" key="16">
    <source>
        <dbReference type="Proteomes" id="UP000016570"/>
    </source>
</evidence>
<feature type="compositionally biased region" description="Polar residues" evidence="11">
    <location>
        <begin position="379"/>
        <end position="391"/>
    </location>
</feature>
<name>U2ZZM5_VIBPR</name>
<feature type="transmembrane region" description="Helical" evidence="12">
    <location>
        <begin position="12"/>
        <end position="32"/>
    </location>
</feature>
<keyword evidence="6 12" id="KW-1133">Transmembrane helix</keyword>
<dbReference type="eggNOG" id="COG0840">
    <property type="taxonomic scope" value="Bacteria"/>
</dbReference>
<dbReference type="SUPFAM" id="SSF58104">
    <property type="entry name" value="Methyl-accepting chemotaxis protein (MCP) signaling domain"/>
    <property type="match status" value="1"/>
</dbReference>
<dbReference type="AlphaFoldDB" id="U2ZZM5"/>
<evidence type="ECO:0000256" key="11">
    <source>
        <dbReference type="SAM" id="MobiDB-lite"/>
    </source>
</evidence>
<protein>
    <submittedName>
        <fullName evidence="15">Putative methyl-accepting chemotaxis protein</fullName>
    </submittedName>
</protein>
<dbReference type="STRING" id="1219065.VPR01S_05_01650"/>